<dbReference type="AlphaFoldDB" id="A0A9P7F424"/>
<dbReference type="RefSeq" id="XP_041290674.1">
    <property type="nucleotide sequence ID" value="XM_041440578.1"/>
</dbReference>
<dbReference type="EMBL" id="JABBWM010000043">
    <property type="protein sequence ID" value="KAG2103777.1"/>
    <property type="molecule type" value="Genomic_DNA"/>
</dbReference>
<evidence type="ECO:0000313" key="2">
    <source>
        <dbReference type="EMBL" id="KAG2103777.1"/>
    </source>
</evidence>
<feature type="region of interest" description="Disordered" evidence="1">
    <location>
        <begin position="10"/>
        <end position="32"/>
    </location>
</feature>
<dbReference type="OrthoDB" id="2634969at2759"/>
<reference evidence="2" key="1">
    <citation type="journal article" date="2020" name="New Phytol.">
        <title>Comparative genomics reveals dynamic genome evolution in host specialist ectomycorrhizal fungi.</title>
        <authorList>
            <person name="Lofgren L.A."/>
            <person name="Nguyen N.H."/>
            <person name="Vilgalys R."/>
            <person name="Ruytinx J."/>
            <person name="Liao H.L."/>
            <person name="Branco S."/>
            <person name="Kuo A."/>
            <person name="LaButti K."/>
            <person name="Lipzen A."/>
            <person name="Andreopoulos W."/>
            <person name="Pangilinan J."/>
            <person name="Riley R."/>
            <person name="Hundley H."/>
            <person name="Na H."/>
            <person name="Barry K."/>
            <person name="Grigoriev I.V."/>
            <person name="Stajich J.E."/>
            <person name="Kennedy P.G."/>
        </authorList>
    </citation>
    <scope>NUCLEOTIDE SEQUENCE</scope>
    <source>
        <strain evidence="2">FC423</strain>
    </source>
</reference>
<gene>
    <name evidence="2" type="ORF">F5147DRAFT_762267</name>
</gene>
<sequence>MSTIAYQARLAARSSGGQKKKSPRHDSSPPKHVEELISQTYHPPVLARAHAHQFIQSQGGDSSATALRAAADPPVSNHFAGQGAYRARIFERDQSIAQFSNIARALWLCRCA</sequence>
<proteinExistence type="predicted"/>
<organism evidence="2 3">
    <name type="scientific">Suillus discolor</name>
    <dbReference type="NCBI Taxonomy" id="1912936"/>
    <lineage>
        <taxon>Eukaryota</taxon>
        <taxon>Fungi</taxon>
        <taxon>Dikarya</taxon>
        <taxon>Basidiomycota</taxon>
        <taxon>Agaricomycotina</taxon>
        <taxon>Agaricomycetes</taxon>
        <taxon>Agaricomycetidae</taxon>
        <taxon>Boletales</taxon>
        <taxon>Suillineae</taxon>
        <taxon>Suillaceae</taxon>
        <taxon>Suillus</taxon>
    </lineage>
</organism>
<accession>A0A9P7F424</accession>
<comment type="caution">
    <text evidence="2">The sequence shown here is derived from an EMBL/GenBank/DDBJ whole genome shotgun (WGS) entry which is preliminary data.</text>
</comment>
<dbReference type="GeneID" id="64702837"/>
<name>A0A9P7F424_9AGAM</name>
<dbReference type="Proteomes" id="UP000823399">
    <property type="component" value="Unassembled WGS sequence"/>
</dbReference>
<evidence type="ECO:0000256" key="1">
    <source>
        <dbReference type="SAM" id="MobiDB-lite"/>
    </source>
</evidence>
<keyword evidence="3" id="KW-1185">Reference proteome</keyword>
<evidence type="ECO:0000313" key="3">
    <source>
        <dbReference type="Proteomes" id="UP000823399"/>
    </source>
</evidence>
<protein>
    <submittedName>
        <fullName evidence="2">Uncharacterized protein</fullName>
    </submittedName>
</protein>